<dbReference type="EMBL" id="LGRX02034253">
    <property type="protein sequence ID" value="KAK3238335.1"/>
    <property type="molecule type" value="Genomic_DNA"/>
</dbReference>
<gene>
    <name evidence="1" type="ORF">CYMTET_51646</name>
</gene>
<dbReference type="AlphaFoldDB" id="A0AAE0BLU8"/>
<dbReference type="InterPro" id="IPR015424">
    <property type="entry name" value="PyrdxlP-dep_Trfase"/>
</dbReference>
<sequence>MTLKGYPEAFMHGARRFDGGGRPNPVGMPALDEALQHIVRWGPENMGNYTRPLTEQIALKGRELGLSVSSCTVLHNARLIVPAYGTVLTMRRPGYPAYSTVLTIGRHSPHIVGLRWGSSRCAASPEDLAAFLKANRVHVSVRSEAVRISVGMYVSKEDVDTCCHLLHAFFMDMDHARSKL</sequence>
<dbReference type="Gene3D" id="3.90.1150.10">
    <property type="entry name" value="Aspartate Aminotransferase, domain 1"/>
    <property type="match status" value="1"/>
</dbReference>
<keyword evidence="2" id="KW-1185">Reference proteome</keyword>
<evidence type="ECO:0000313" key="2">
    <source>
        <dbReference type="Proteomes" id="UP001190700"/>
    </source>
</evidence>
<dbReference type="SUPFAM" id="SSF53383">
    <property type="entry name" value="PLP-dependent transferases"/>
    <property type="match status" value="1"/>
</dbReference>
<protein>
    <recommendedName>
        <fullName evidence="3">Aminotransferase class V domain-containing protein</fullName>
    </recommendedName>
</protein>
<evidence type="ECO:0008006" key="3">
    <source>
        <dbReference type="Google" id="ProtNLM"/>
    </source>
</evidence>
<dbReference type="InterPro" id="IPR015422">
    <property type="entry name" value="PyrdxlP-dep_Trfase_small"/>
</dbReference>
<comment type="caution">
    <text evidence="1">The sequence shown here is derived from an EMBL/GenBank/DDBJ whole genome shotgun (WGS) entry which is preliminary data.</text>
</comment>
<dbReference type="Proteomes" id="UP001190700">
    <property type="component" value="Unassembled WGS sequence"/>
</dbReference>
<proteinExistence type="predicted"/>
<name>A0AAE0BLU8_9CHLO</name>
<reference evidence="1 2" key="1">
    <citation type="journal article" date="2015" name="Genome Biol. Evol.">
        <title>Comparative Genomics of a Bacterivorous Green Alga Reveals Evolutionary Causalities and Consequences of Phago-Mixotrophic Mode of Nutrition.</title>
        <authorList>
            <person name="Burns J.A."/>
            <person name="Paasch A."/>
            <person name="Narechania A."/>
            <person name="Kim E."/>
        </authorList>
    </citation>
    <scope>NUCLEOTIDE SEQUENCE [LARGE SCALE GENOMIC DNA]</scope>
    <source>
        <strain evidence="1 2">PLY_AMNH</strain>
    </source>
</reference>
<evidence type="ECO:0000313" key="1">
    <source>
        <dbReference type="EMBL" id="KAK3238335.1"/>
    </source>
</evidence>
<accession>A0AAE0BLU8</accession>
<organism evidence="1 2">
    <name type="scientific">Cymbomonas tetramitiformis</name>
    <dbReference type="NCBI Taxonomy" id="36881"/>
    <lineage>
        <taxon>Eukaryota</taxon>
        <taxon>Viridiplantae</taxon>
        <taxon>Chlorophyta</taxon>
        <taxon>Pyramimonadophyceae</taxon>
        <taxon>Pyramimonadales</taxon>
        <taxon>Pyramimonadaceae</taxon>
        <taxon>Cymbomonas</taxon>
    </lineage>
</organism>